<dbReference type="GO" id="GO:0016034">
    <property type="term" value="F:maleylacetoacetate isomerase activity"/>
    <property type="evidence" value="ECO:0007669"/>
    <property type="project" value="TreeGrafter"/>
</dbReference>
<dbReference type="SUPFAM" id="SSF52833">
    <property type="entry name" value="Thioredoxin-like"/>
    <property type="match status" value="1"/>
</dbReference>
<name>A0A916W9K1_9HYPH</name>
<evidence type="ECO:0000259" key="3">
    <source>
        <dbReference type="PROSITE" id="PS50405"/>
    </source>
</evidence>
<comment type="caution">
    <text evidence="4">The sequence shown here is derived from an EMBL/GenBank/DDBJ whole genome shotgun (WGS) entry which is preliminary data.</text>
</comment>
<dbReference type="Pfam" id="PF13409">
    <property type="entry name" value="GST_N_2"/>
    <property type="match status" value="1"/>
</dbReference>
<evidence type="ECO:0000259" key="2">
    <source>
        <dbReference type="PROSITE" id="PS50404"/>
    </source>
</evidence>
<keyword evidence="4" id="KW-0413">Isomerase</keyword>
<dbReference type="InterPro" id="IPR036282">
    <property type="entry name" value="Glutathione-S-Trfase_C_sf"/>
</dbReference>
<dbReference type="Proteomes" id="UP000636264">
    <property type="component" value="Unassembled WGS sequence"/>
</dbReference>
<keyword evidence="5" id="KW-1185">Reference proteome</keyword>
<dbReference type="InterPro" id="IPR010987">
    <property type="entry name" value="Glutathione-S-Trfase_C-like"/>
</dbReference>
<dbReference type="SFLD" id="SFLDS00019">
    <property type="entry name" value="Glutathione_Transferase_(cytos"/>
    <property type="match status" value="1"/>
</dbReference>
<dbReference type="Gene3D" id="1.20.1050.10">
    <property type="match status" value="1"/>
</dbReference>
<feature type="domain" description="GST C-terminal" evidence="3">
    <location>
        <begin position="69"/>
        <end position="196"/>
    </location>
</feature>
<dbReference type="InterPro" id="IPR004045">
    <property type="entry name" value="Glutathione_S-Trfase_N"/>
</dbReference>
<comment type="similarity">
    <text evidence="1">Belongs to the GST superfamily. Zeta family.</text>
</comment>
<organism evidence="4 5">
    <name type="scientific">Nitratireductor aestuarii</name>
    <dbReference type="NCBI Taxonomy" id="1735103"/>
    <lineage>
        <taxon>Bacteria</taxon>
        <taxon>Pseudomonadati</taxon>
        <taxon>Pseudomonadota</taxon>
        <taxon>Alphaproteobacteria</taxon>
        <taxon>Hyphomicrobiales</taxon>
        <taxon>Phyllobacteriaceae</taxon>
        <taxon>Nitratireductor</taxon>
    </lineage>
</organism>
<dbReference type="SFLD" id="SFLDG00358">
    <property type="entry name" value="Main_(cytGST)"/>
    <property type="match status" value="1"/>
</dbReference>
<dbReference type="InterPro" id="IPR036249">
    <property type="entry name" value="Thioredoxin-like_sf"/>
</dbReference>
<evidence type="ECO:0000256" key="1">
    <source>
        <dbReference type="ARBA" id="ARBA00010007"/>
    </source>
</evidence>
<dbReference type="PANTHER" id="PTHR42673">
    <property type="entry name" value="MALEYLACETOACETATE ISOMERASE"/>
    <property type="match status" value="1"/>
</dbReference>
<dbReference type="GO" id="GO:0006749">
    <property type="term" value="P:glutathione metabolic process"/>
    <property type="evidence" value="ECO:0007669"/>
    <property type="project" value="TreeGrafter"/>
</dbReference>
<reference evidence="4" key="1">
    <citation type="journal article" date="2014" name="Int. J. Syst. Evol. Microbiol.">
        <title>Complete genome sequence of Corynebacterium casei LMG S-19264T (=DSM 44701T), isolated from a smear-ripened cheese.</title>
        <authorList>
            <consortium name="US DOE Joint Genome Institute (JGI-PGF)"/>
            <person name="Walter F."/>
            <person name="Albersmeier A."/>
            <person name="Kalinowski J."/>
            <person name="Ruckert C."/>
        </authorList>
    </citation>
    <scope>NUCLEOTIDE SEQUENCE</scope>
    <source>
        <strain evidence="4">CGMCC 1.15320</strain>
    </source>
</reference>
<dbReference type="PROSITE" id="PS50405">
    <property type="entry name" value="GST_CTER"/>
    <property type="match status" value="1"/>
</dbReference>
<dbReference type="InterPro" id="IPR005955">
    <property type="entry name" value="GST_Zeta"/>
</dbReference>
<proteinExistence type="inferred from homology"/>
<dbReference type="InterPro" id="IPR034330">
    <property type="entry name" value="GST_Zeta_C"/>
</dbReference>
<dbReference type="EMBL" id="BMIF01000014">
    <property type="protein sequence ID" value="GGA78258.1"/>
    <property type="molecule type" value="Genomic_DNA"/>
</dbReference>
<dbReference type="GO" id="GO:0005737">
    <property type="term" value="C:cytoplasm"/>
    <property type="evidence" value="ECO:0007669"/>
    <property type="project" value="InterPro"/>
</dbReference>
<dbReference type="AlphaFoldDB" id="A0A916W9K1"/>
<reference evidence="4" key="2">
    <citation type="submission" date="2020-09" db="EMBL/GenBank/DDBJ databases">
        <authorList>
            <person name="Sun Q."/>
            <person name="Zhou Y."/>
        </authorList>
    </citation>
    <scope>NUCLEOTIDE SEQUENCE</scope>
    <source>
        <strain evidence="4">CGMCC 1.15320</strain>
    </source>
</reference>
<dbReference type="CDD" id="cd03191">
    <property type="entry name" value="GST_C_Zeta"/>
    <property type="match status" value="1"/>
</dbReference>
<dbReference type="GO" id="GO:0004364">
    <property type="term" value="F:glutathione transferase activity"/>
    <property type="evidence" value="ECO:0007669"/>
    <property type="project" value="TreeGrafter"/>
</dbReference>
<accession>A0A916W9K1</accession>
<dbReference type="InterPro" id="IPR040079">
    <property type="entry name" value="Glutathione_S-Trfase"/>
</dbReference>
<dbReference type="Gene3D" id="3.40.30.10">
    <property type="entry name" value="Glutaredoxin"/>
    <property type="match status" value="1"/>
</dbReference>
<protein>
    <submittedName>
        <fullName evidence="4">Maleylacetoacetate isomerase</fullName>
    </submittedName>
</protein>
<evidence type="ECO:0000313" key="4">
    <source>
        <dbReference type="EMBL" id="GGA78258.1"/>
    </source>
</evidence>
<feature type="domain" description="GST N-terminal" evidence="2">
    <location>
        <begin position="1"/>
        <end position="64"/>
    </location>
</feature>
<gene>
    <name evidence="4" type="ORF">GCM10011385_35490</name>
</gene>
<dbReference type="PANTHER" id="PTHR42673:SF4">
    <property type="entry name" value="MALEYLACETOACETATE ISOMERASE"/>
    <property type="match status" value="1"/>
</dbReference>
<dbReference type="SUPFAM" id="SSF47616">
    <property type="entry name" value="GST C-terminal domain-like"/>
    <property type="match status" value="1"/>
</dbReference>
<dbReference type="GO" id="GO:0006559">
    <property type="term" value="P:L-phenylalanine catabolic process"/>
    <property type="evidence" value="ECO:0007669"/>
    <property type="project" value="TreeGrafter"/>
</dbReference>
<sequence>MALALKGLEYEYIALNLRKDEQRASHFLAINPQGLVPALEIDGTILTQSLPIMEYLEERFPDRPLLPKDTSGRARVRALASMIACEIHPLNNLRVLRHIEDVFGADAEAQKAWFTHWAVSTLTPMEQMLAADKRTGRFCHGDEPGLADICLFAQLINNRRFGVDAEQWPTLLRIGAACAELPEFAAGVPDAQPDAL</sequence>
<dbReference type="NCBIfam" id="TIGR01262">
    <property type="entry name" value="maiA"/>
    <property type="match status" value="1"/>
</dbReference>
<evidence type="ECO:0000313" key="5">
    <source>
        <dbReference type="Proteomes" id="UP000636264"/>
    </source>
</evidence>
<dbReference type="PROSITE" id="PS50404">
    <property type="entry name" value="GST_NTER"/>
    <property type="match status" value="1"/>
</dbReference>